<accession>A0A437H1T0</accession>
<evidence type="ECO:0000313" key="2">
    <source>
        <dbReference type="Proteomes" id="UP000283003"/>
    </source>
</evidence>
<dbReference type="AlphaFoldDB" id="A0A437H1T0"/>
<keyword evidence="2" id="KW-1185">Reference proteome</keyword>
<comment type="caution">
    <text evidence="1">The sequence shown here is derived from an EMBL/GenBank/DDBJ whole genome shotgun (WGS) entry which is preliminary data.</text>
</comment>
<evidence type="ECO:0000313" key="1">
    <source>
        <dbReference type="EMBL" id="RVQ69585.1"/>
    </source>
</evidence>
<gene>
    <name evidence="1" type="ORF">EKN06_05325</name>
</gene>
<protein>
    <submittedName>
        <fullName evidence="1">DUF2267 domain-containing protein</fullName>
    </submittedName>
</protein>
<proteinExistence type="predicted"/>
<dbReference type="EMBL" id="RXOL01000001">
    <property type="protein sequence ID" value="RVQ69585.1"/>
    <property type="molecule type" value="Genomic_DNA"/>
</dbReference>
<reference evidence="1 2" key="1">
    <citation type="submission" date="2018-12" db="EMBL/GenBank/DDBJ databases">
        <title>Croceicoccus ponticola sp. nov., a lipolytic bacterium isolated from seawater.</title>
        <authorList>
            <person name="Yoon J.-H."/>
        </authorList>
    </citation>
    <scope>NUCLEOTIDE SEQUENCE [LARGE SCALE GENOMIC DNA]</scope>
    <source>
        <strain evidence="1 2">GM-16</strain>
    </source>
</reference>
<sequence length="148" mass="16410">MSTTGLDVFDKTIQTTNIWLDEITQFVGPDRHVAWKVLSTVLHKLRDRLQPDLAAHLAAQLPLMVRGVYYDLYQPAKTPTAITTGEEFLKEVSKWMGDIRPVDPKVAVAAVFAVLERHVSAGEIAKVRNALPHGIRALWVLETDAVAG</sequence>
<dbReference type="InterPro" id="IPR018727">
    <property type="entry name" value="DUF2267"/>
</dbReference>
<dbReference type="Gene3D" id="1.10.490.110">
    <property type="entry name" value="Uncharacterized conserved protein DUF2267"/>
    <property type="match status" value="1"/>
</dbReference>
<organism evidence="1 2">
    <name type="scientific">Croceicoccus ponticola</name>
    <dbReference type="NCBI Taxonomy" id="2217664"/>
    <lineage>
        <taxon>Bacteria</taxon>
        <taxon>Pseudomonadati</taxon>
        <taxon>Pseudomonadota</taxon>
        <taxon>Alphaproteobacteria</taxon>
        <taxon>Sphingomonadales</taxon>
        <taxon>Erythrobacteraceae</taxon>
        <taxon>Croceicoccus</taxon>
    </lineage>
</organism>
<dbReference type="Pfam" id="PF10025">
    <property type="entry name" value="DUF2267"/>
    <property type="match status" value="1"/>
</dbReference>
<dbReference type="Proteomes" id="UP000283003">
    <property type="component" value="Unassembled WGS sequence"/>
</dbReference>
<dbReference type="OrthoDB" id="20942at2"/>
<dbReference type="InterPro" id="IPR038282">
    <property type="entry name" value="DUF2267_sf"/>
</dbReference>
<name>A0A437H1T0_9SPHN</name>
<dbReference type="RefSeq" id="WP_127611772.1">
    <property type="nucleotide sequence ID" value="NZ_RXOL01000001.1"/>
</dbReference>